<accession>A0A8H3VDG3</accession>
<keyword evidence="2" id="KW-1133">Transmembrane helix</keyword>
<evidence type="ECO:0000256" key="2">
    <source>
        <dbReference type="SAM" id="Phobius"/>
    </source>
</evidence>
<feature type="compositionally biased region" description="Polar residues" evidence="1">
    <location>
        <begin position="141"/>
        <end position="154"/>
    </location>
</feature>
<proteinExistence type="predicted"/>
<evidence type="ECO:0000313" key="3">
    <source>
        <dbReference type="EMBL" id="KAE9986491.1"/>
    </source>
</evidence>
<keyword evidence="2" id="KW-0472">Membrane</keyword>
<dbReference type="Proteomes" id="UP000447873">
    <property type="component" value="Unassembled WGS sequence"/>
</dbReference>
<evidence type="ECO:0000313" key="4">
    <source>
        <dbReference type="EMBL" id="KAE9988775.1"/>
    </source>
</evidence>
<name>A0A8H3VDG3_VENIN</name>
<dbReference type="Proteomes" id="UP000490939">
    <property type="component" value="Unassembled WGS sequence"/>
</dbReference>
<evidence type="ECO:0000313" key="6">
    <source>
        <dbReference type="Proteomes" id="UP000490939"/>
    </source>
</evidence>
<feature type="transmembrane region" description="Helical" evidence="2">
    <location>
        <begin position="6"/>
        <end position="29"/>
    </location>
</feature>
<keyword evidence="2" id="KW-0812">Transmembrane</keyword>
<protein>
    <submittedName>
        <fullName evidence="3">Uncharacterized protein</fullName>
    </submittedName>
</protein>
<dbReference type="EMBL" id="WNWR01000257">
    <property type="protein sequence ID" value="KAE9986491.1"/>
    <property type="molecule type" value="Genomic_DNA"/>
</dbReference>
<evidence type="ECO:0000256" key="1">
    <source>
        <dbReference type="SAM" id="MobiDB-lite"/>
    </source>
</evidence>
<keyword evidence="6" id="KW-1185">Reference proteome</keyword>
<gene>
    <name evidence="3" type="ORF">EG327_004275</name>
    <name evidence="4" type="ORF">EG328_007379</name>
</gene>
<reference evidence="3 6" key="1">
    <citation type="submission" date="2019-07" db="EMBL/GenBank/DDBJ databases">
        <title>Venturia inaequalis Genome Resource.</title>
        <authorList>
            <person name="Lichtner F.J."/>
        </authorList>
    </citation>
    <scope>NUCLEOTIDE SEQUENCE [LARGE SCALE GENOMIC DNA]</scope>
    <source>
        <strain evidence="4 5">120213</strain>
        <strain evidence="3 6">DMI_063113</strain>
    </source>
</reference>
<sequence length="164" mass="17585">MPLLAHVAYVFAVCMPTLLLEVVVVYELVMLTSRGPYSVPLPYPAQPTMPMTMFSQPNLFPANTISAAIPANAVQPPEDGRQRLLDGPVIAGLGYAPDHNRPRIPIDGPVVAGMGYSPDGSRPRVSHDDGLIPGFGGLSLSGETSNRYPTYSSNQKDEEEGVNH</sequence>
<feature type="region of interest" description="Disordered" evidence="1">
    <location>
        <begin position="117"/>
        <end position="164"/>
    </location>
</feature>
<evidence type="ECO:0000313" key="5">
    <source>
        <dbReference type="Proteomes" id="UP000447873"/>
    </source>
</evidence>
<feature type="compositionally biased region" description="Basic and acidic residues" evidence="1">
    <location>
        <begin position="121"/>
        <end position="130"/>
    </location>
</feature>
<dbReference type="EMBL" id="WNWS01000004">
    <property type="protein sequence ID" value="KAE9988775.1"/>
    <property type="molecule type" value="Genomic_DNA"/>
</dbReference>
<organism evidence="3 6">
    <name type="scientific">Venturia inaequalis</name>
    <name type="common">Apple scab fungus</name>
    <dbReference type="NCBI Taxonomy" id="5025"/>
    <lineage>
        <taxon>Eukaryota</taxon>
        <taxon>Fungi</taxon>
        <taxon>Dikarya</taxon>
        <taxon>Ascomycota</taxon>
        <taxon>Pezizomycotina</taxon>
        <taxon>Dothideomycetes</taxon>
        <taxon>Pleosporomycetidae</taxon>
        <taxon>Venturiales</taxon>
        <taxon>Venturiaceae</taxon>
        <taxon>Venturia</taxon>
    </lineage>
</organism>
<dbReference type="AlphaFoldDB" id="A0A8H3VDG3"/>
<comment type="caution">
    <text evidence="3">The sequence shown here is derived from an EMBL/GenBank/DDBJ whole genome shotgun (WGS) entry which is preliminary data.</text>
</comment>